<evidence type="ECO:0000256" key="1">
    <source>
        <dbReference type="ARBA" id="ARBA00004123"/>
    </source>
</evidence>
<keyword evidence="4" id="KW-0677">Repeat</keyword>
<evidence type="ECO:0000256" key="6">
    <source>
        <dbReference type="ARBA" id="ARBA00022833"/>
    </source>
</evidence>
<dbReference type="InterPro" id="IPR036236">
    <property type="entry name" value="Znf_C2H2_sf"/>
</dbReference>
<organism evidence="11 12">
    <name type="scientific">Gasterosteus aculeatus aculeatus</name>
    <name type="common">three-spined stickleback</name>
    <dbReference type="NCBI Taxonomy" id="481459"/>
    <lineage>
        <taxon>Eukaryota</taxon>
        <taxon>Metazoa</taxon>
        <taxon>Chordata</taxon>
        <taxon>Craniata</taxon>
        <taxon>Vertebrata</taxon>
        <taxon>Euteleostomi</taxon>
        <taxon>Actinopterygii</taxon>
        <taxon>Neopterygii</taxon>
        <taxon>Teleostei</taxon>
        <taxon>Neoteleostei</taxon>
        <taxon>Acanthomorphata</taxon>
        <taxon>Eupercaria</taxon>
        <taxon>Perciformes</taxon>
        <taxon>Cottioidei</taxon>
        <taxon>Gasterosteales</taxon>
        <taxon>Gasterosteidae</taxon>
        <taxon>Gasterosteus</taxon>
    </lineage>
</organism>
<feature type="domain" description="C2H2-type" evidence="10">
    <location>
        <begin position="268"/>
        <end position="295"/>
    </location>
</feature>
<sequence length="408" mass="47051">MSSVEGLREFFNERLSAAAEEIFGVFKRTIVEYQEEIDRQRGLLDVLLKPEVRLHRIELPQSRVCKEEEVLCDQQLCLQERNPSLDQEDPDPPQIKEEQEELCSSQEGEQLEPKQEADTFTLSPTSEETDHSDDETPFWNPDRSQSESETEPPASTCTTWLDEEIDCECFVVPEPNNTQESHSQDQKGVKQSLTSDKEPQQQILAPPGDKTFLCETCGNYFQHKKTLLAHVRKVHRVDQPYVCTCGKRFIHDSVFQIHKRVHSDEKPFSCKTCGKDFKFSSGLKGHMLIHTGERPFSCNTCGKTFTLKSHLKFHTRIHSGEKPYSCTTCGKTFPRRDLLKFHTRIHTGERPYSCITCGKTFTQTSHLKSHTRIHTGEKPYPCKICERCFRNSSNLIVHMRNVHKCETL</sequence>
<evidence type="ECO:0000256" key="7">
    <source>
        <dbReference type="ARBA" id="ARBA00023242"/>
    </source>
</evidence>
<dbReference type="FunFam" id="3.30.160.60:FF:001639">
    <property type="entry name" value="Si:dkey-7i4.21"/>
    <property type="match status" value="1"/>
</dbReference>
<dbReference type="FunFam" id="3.30.160.60:FF:000295">
    <property type="entry name" value="zinc finger protein 19"/>
    <property type="match status" value="1"/>
</dbReference>
<dbReference type="Ensembl" id="ENSGACT00000040707.1">
    <property type="protein sequence ID" value="ENSGACP00000030796.1"/>
    <property type="gene ID" value="ENSGACG00000028862.1"/>
</dbReference>
<dbReference type="PROSITE" id="PS00028">
    <property type="entry name" value="ZINC_FINGER_C2H2_1"/>
    <property type="match status" value="6"/>
</dbReference>
<keyword evidence="7" id="KW-0539">Nucleus</keyword>
<name>A0AAQ4NWF8_GASAC</name>
<keyword evidence="3" id="KW-0479">Metal-binding</keyword>
<dbReference type="InterPro" id="IPR013087">
    <property type="entry name" value="Znf_C2H2_type"/>
</dbReference>
<dbReference type="SUPFAM" id="SSF57667">
    <property type="entry name" value="beta-beta-alpha zinc fingers"/>
    <property type="match status" value="4"/>
</dbReference>
<proteinExistence type="inferred from homology"/>
<evidence type="ECO:0000256" key="3">
    <source>
        <dbReference type="ARBA" id="ARBA00022723"/>
    </source>
</evidence>
<feature type="domain" description="C2H2-type" evidence="10">
    <location>
        <begin position="212"/>
        <end position="240"/>
    </location>
</feature>
<feature type="region of interest" description="Disordered" evidence="9">
    <location>
        <begin position="82"/>
        <end position="156"/>
    </location>
</feature>
<dbReference type="Pfam" id="PF00096">
    <property type="entry name" value="zf-C2H2"/>
    <property type="match status" value="5"/>
</dbReference>
<feature type="domain" description="C2H2-type" evidence="10">
    <location>
        <begin position="241"/>
        <end position="267"/>
    </location>
</feature>
<dbReference type="GO" id="GO:0000785">
    <property type="term" value="C:chromatin"/>
    <property type="evidence" value="ECO:0007669"/>
    <property type="project" value="TreeGrafter"/>
</dbReference>
<dbReference type="FunFam" id="3.30.160.60:FF:001158">
    <property type="entry name" value="zinc finger protein 22"/>
    <property type="match status" value="1"/>
</dbReference>
<dbReference type="Proteomes" id="UP000007635">
    <property type="component" value="Chromosome XIII"/>
</dbReference>
<evidence type="ECO:0000313" key="12">
    <source>
        <dbReference type="Proteomes" id="UP000007635"/>
    </source>
</evidence>
<keyword evidence="6" id="KW-0862">Zinc</keyword>
<dbReference type="AlphaFoldDB" id="A0AAQ4NWF8"/>
<evidence type="ECO:0000256" key="8">
    <source>
        <dbReference type="PROSITE-ProRule" id="PRU00042"/>
    </source>
</evidence>
<feature type="region of interest" description="Disordered" evidence="9">
    <location>
        <begin position="174"/>
        <end position="207"/>
    </location>
</feature>
<keyword evidence="5 8" id="KW-0863">Zinc-finger</keyword>
<evidence type="ECO:0000313" key="11">
    <source>
        <dbReference type="Ensembl" id="ENSGACP00000030796.1"/>
    </source>
</evidence>
<dbReference type="GO" id="GO:0031519">
    <property type="term" value="C:PcG protein complex"/>
    <property type="evidence" value="ECO:0007669"/>
    <property type="project" value="TreeGrafter"/>
</dbReference>
<dbReference type="GO" id="GO:0005667">
    <property type="term" value="C:transcription regulator complex"/>
    <property type="evidence" value="ECO:0007669"/>
    <property type="project" value="TreeGrafter"/>
</dbReference>
<dbReference type="PANTHER" id="PTHR14003:SF23">
    <property type="entry name" value="ZINC FINGER PROTEIN 143"/>
    <property type="match status" value="1"/>
</dbReference>
<reference evidence="11" key="3">
    <citation type="submission" date="2025-09" db="UniProtKB">
        <authorList>
            <consortium name="Ensembl"/>
        </authorList>
    </citation>
    <scope>IDENTIFICATION</scope>
</reference>
<dbReference type="SMART" id="SM00355">
    <property type="entry name" value="ZnF_C2H2"/>
    <property type="match status" value="7"/>
</dbReference>
<keyword evidence="12" id="KW-1185">Reference proteome</keyword>
<reference evidence="11 12" key="1">
    <citation type="journal article" date="2021" name="G3 (Bethesda)">
        <title>Improved contiguity of the threespine stickleback genome using long-read sequencing.</title>
        <authorList>
            <person name="Nath S."/>
            <person name="Shaw D.E."/>
            <person name="White M.A."/>
        </authorList>
    </citation>
    <scope>NUCLEOTIDE SEQUENCE [LARGE SCALE GENOMIC DNA]</scope>
    <source>
        <strain evidence="11 12">Lake Benthic</strain>
    </source>
</reference>
<protein>
    <recommendedName>
        <fullName evidence="10">C2H2-type domain-containing protein</fullName>
    </recommendedName>
</protein>
<dbReference type="GO" id="GO:0008270">
    <property type="term" value="F:zinc ion binding"/>
    <property type="evidence" value="ECO:0007669"/>
    <property type="project" value="UniProtKB-KW"/>
</dbReference>
<feature type="domain" description="C2H2-type" evidence="10">
    <location>
        <begin position="352"/>
        <end position="379"/>
    </location>
</feature>
<evidence type="ECO:0000256" key="2">
    <source>
        <dbReference type="ARBA" id="ARBA00006991"/>
    </source>
</evidence>
<feature type="domain" description="C2H2-type" evidence="10">
    <location>
        <begin position="324"/>
        <end position="351"/>
    </location>
</feature>
<dbReference type="Gene3D" id="3.30.160.60">
    <property type="entry name" value="Classic Zinc Finger"/>
    <property type="match status" value="7"/>
</dbReference>
<dbReference type="GO" id="GO:0000981">
    <property type="term" value="F:DNA-binding transcription factor activity, RNA polymerase II-specific"/>
    <property type="evidence" value="ECO:0007669"/>
    <property type="project" value="TreeGrafter"/>
</dbReference>
<dbReference type="FunFam" id="3.30.160.60:FF:001527">
    <property type="entry name" value="Zinc finger protein"/>
    <property type="match status" value="1"/>
</dbReference>
<dbReference type="PROSITE" id="PS50157">
    <property type="entry name" value="ZINC_FINGER_C2H2_2"/>
    <property type="match status" value="7"/>
</dbReference>
<evidence type="ECO:0000256" key="5">
    <source>
        <dbReference type="ARBA" id="ARBA00022771"/>
    </source>
</evidence>
<comment type="subcellular location">
    <subcellularLocation>
        <location evidence="1">Nucleus</location>
    </subcellularLocation>
</comment>
<dbReference type="FunFam" id="3.30.160.60:FF:000710">
    <property type="entry name" value="Zinc finger protein 768"/>
    <property type="match status" value="1"/>
</dbReference>
<feature type="domain" description="C2H2-type" evidence="10">
    <location>
        <begin position="296"/>
        <end position="323"/>
    </location>
</feature>
<feature type="domain" description="C2H2-type" evidence="10">
    <location>
        <begin position="380"/>
        <end position="408"/>
    </location>
</feature>
<reference evidence="11" key="2">
    <citation type="submission" date="2025-08" db="UniProtKB">
        <authorList>
            <consortium name="Ensembl"/>
        </authorList>
    </citation>
    <scope>IDENTIFICATION</scope>
</reference>
<dbReference type="PANTHER" id="PTHR14003">
    <property type="entry name" value="TRANSCRIPTIONAL REPRESSOR PROTEIN YY"/>
    <property type="match status" value="1"/>
</dbReference>
<dbReference type="GeneTree" id="ENSGT00980000198710"/>
<evidence type="ECO:0000256" key="4">
    <source>
        <dbReference type="ARBA" id="ARBA00022737"/>
    </source>
</evidence>
<evidence type="ECO:0000259" key="10">
    <source>
        <dbReference type="PROSITE" id="PS50157"/>
    </source>
</evidence>
<comment type="similarity">
    <text evidence="2">Belongs to the krueppel C2H2-type zinc-finger protein family.</text>
</comment>
<dbReference type="GO" id="GO:0000978">
    <property type="term" value="F:RNA polymerase II cis-regulatory region sequence-specific DNA binding"/>
    <property type="evidence" value="ECO:0007669"/>
    <property type="project" value="TreeGrafter"/>
</dbReference>
<evidence type="ECO:0000256" key="9">
    <source>
        <dbReference type="SAM" id="MobiDB-lite"/>
    </source>
</evidence>
<accession>A0AAQ4NWF8</accession>